<proteinExistence type="predicted"/>
<evidence type="ECO:0000313" key="1">
    <source>
        <dbReference type="Proteomes" id="UP000887565"/>
    </source>
</evidence>
<accession>A0A915HGG4</accession>
<dbReference type="AlphaFoldDB" id="A0A915HGG4"/>
<organism evidence="1 2">
    <name type="scientific">Romanomermis culicivorax</name>
    <name type="common">Nematode worm</name>
    <dbReference type="NCBI Taxonomy" id="13658"/>
    <lineage>
        <taxon>Eukaryota</taxon>
        <taxon>Metazoa</taxon>
        <taxon>Ecdysozoa</taxon>
        <taxon>Nematoda</taxon>
        <taxon>Enoplea</taxon>
        <taxon>Dorylaimia</taxon>
        <taxon>Mermithida</taxon>
        <taxon>Mermithoidea</taxon>
        <taxon>Mermithidae</taxon>
        <taxon>Romanomermis</taxon>
    </lineage>
</organism>
<dbReference type="WBParaSite" id="nRc.2.0.1.t00504-RA">
    <property type="protein sequence ID" value="nRc.2.0.1.t00504-RA"/>
    <property type="gene ID" value="nRc.2.0.1.g00504"/>
</dbReference>
<evidence type="ECO:0000313" key="2">
    <source>
        <dbReference type="WBParaSite" id="nRc.2.0.1.t00504-RA"/>
    </source>
</evidence>
<keyword evidence="1" id="KW-1185">Reference proteome</keyword>
<reference evidence="2" key="1">
    <citation type="submission" date="2022-11" db="UniProtKB">
        <authorList>
            <consortium name="WormBaseParasite"/>
        </authorList>
    </citation>
    <scope>IDENTIFICATION</scope>
</reference>
<dbReference type="Proteomes" id="UP000887565">
    <property type="component" value="Unplaced"/>
</dbReference>
<protein>
    <submittedName>
        <fullName evidence="2">Uncharacterized protein</fullName>
    </submittedName>
</protein>
<sequence length="51" mass="6303">MQSTGRHISVPPFRRRLGACHLDAGLFRHWPYRRRQLFRCWEKYWRVGCTN</sequence>
<name>A0A915HGG4_ROMCU</name>